<evidence type="ECO:0000313" key="2">
    <source>
        <dbReference type="EMBL" id="GHA51632.1"/>
    </source>
</evidence>
<dbReference type="EMBL" id="BMXB01000029">
    <property type="protein sequence ID" value="GHA51632.1"/>
    <property type="molecule type" value="Genomic_DNA"/>
</dbReference>
<keyword evidence="1" id="KW-1133">Transmembrane helix</keyword>
<feature type="transmembrane region" description="Helical" evidence="1">
    <location>
        <begin position="31"/>
        <end position="50"/>
    </location>
</feature>
<organism evidence="2 3">
    <name type="scientific">Salinimicrobium marinum</name>
    <dbReference type="NCBI Taxonomy" id="680283"/>
    <lineage>
        <taxon>Bacteria</taxon>
        <taxon>Pseudomonadati</taxon>
        <taxon>Bacteroidota</taxon>
        <taxon>Flavobacteriia</taxon>
        <taxon>Flavobacteriales</taxon>
        <taxon>Flavobacteriaceae</taxon>
        <taxon>Salinimicrobium</taxon>
    </lineage>
</organism>
<sequence length="57" mass="6113">MNKSTKILLILIGIASIGVGISSYISEKNTFNPYFAIGIGVALIFTVISVKPENNQN</sequence>
<proteinExistence type="predicted"/>
<gene>
    <name evidence="2" type="ORF">GCM10007103_35120</name>
</gene>
<comment type="caution">
    <text evidence="2">The sequence shown here is derived from an EMBL/GenBank/DDBJ whole genome shotgun (WGS) entry which is preliminary data.</text>
</comment>
<evidence type="ECO:0000313" key="3">
    <source>
        <dbReference type="Proteomes" id="UP000610456"/>
    </source>
</evidence>
<dbReference type="AlphaFoldDB" id="A0A918SMM1"/>
<keyword evidence="1" id="KW-0472">Membrane</keyword>
<keyword evidence="1" id="KW-0812">Transmembrane</keyword>
<keyword evidence="3" id="KW-1185">Reference proteome</keyword>
<accession>A0A918SMM1</accession>
<dbReference type="Proteomes" id="UP000610456">
    <property type="component" value="Unassembled WGS sequence"/>
</dbReference>
<reference evidence="2" key="2">
    <citation type="submission" date="2020-09" db="EMBL/GenBank/DDBJ databases">
        <authorList>
            <person name="Sun Q."/>
            <person name="Kim S."/>
        </authorList>
    </citation>
    <scope>NUCLEOTIDE SEQUENCE</scope>
    <source>
        <strain evidence="2">KCTC 12719</strain>
    </source>
</reference>
<evidence type="ECO:0000256" key="1">
    <source>
        <dbReference type="SAM" id="Phobius"/>
    </source>
</evidence>
<feature type="transmembrane region" description="Helical" evidence="1">
    <location>
        <begin position="7"/>
        <end position="25"/>
    </location>
</feature>
<name>A0A918SMM1_9FLAO</name>
<protein>
    <submittedName>
        <fullName evidence="2">Uncharacterized protein</fullName>
    </submittedName>
</protein>
<reference evidence="2" key="1">
    <citation type="journal article" date="2014" name="Int. J. Syst. Evol. Microbiol.">
        <title>Complete genome sequence of Corynebacterium casei LMG S-19264T (=DSM 44701T), isolated from a smear-ripened cheese.</title>
        <authorList>
            <consortium name="US DOE Joint Genome Institute (JGI-PGF)"/>
            <person name="Walter F."/>
            <person name="Albersmeier A."/>
            <person name="Kalinowski J."/>
            <person name="Ruckert C."/>
        </authorList>
    </citation>
    <scope>NUCLEOTIDE SEQUENCE</scope>
    <source>
        <strain evidence="2">KCTC 12719</strain>
    </source>
</reference>